<dbReference type="NCBIfam" id="NF001899">
    <property type="entry name" value="PRK00654.1-2"/>
    <property type="match status" value="1"/>
</dbReference>
<organism evidence="8">
    <name type="scientific">invertebrate metagenome</name>
    <dbReference type="NCBI Taxonomy" id="1711999"/>
    <lineage>
        <taxon>unclassified sequences</taxon>
        <taxon>metagenomes</taxon>
        <taxon>organismal metagenomes</taxon>
    </lineage>
</organism>
<dbReference type="NCBIfam" id="TIGR02095">
    <property type="entry name" value="glgA"/>
    <property type="match status" value="1"/>
</dbReference>
<dbReference type="CDD" id="cd03791">
    <property type="entry name" value="GT5_Glycogen_synthase_DULL1-like"/>
    <property type="match status" value="1"/>
</dbReference>
<evidence type="ECO:0000256" key="3">
    <source>
        <dbReference type="ARBA" id="ARBA00012588"/>
    </source>
</evidence>
<evidence type="ECO:0000256" key="1">
    <source>
        <dbReference type="ARBA" id="ARBA00001478"/>
    </source>
</evidence>
<dbReference type="Pfam" id="PF00534">
    <property type="entry name" value="Glycos_transf_1"/>
    <property type="match status" value="1"/>
</dbReference>
<sequence length="496" mass="54741">MRILFVTTEAYPLVKTGGLADVAGALSAALAEAGEDVCLLLPAYTQSAEALVHRRLAAADVGEVLGWRVRLIEGYMPDSGVTVLLAACPLLFERPGNPYSCSNGRDWPDNHERFAVLSRVAASVAVGEWGYTREARRWPRGRQVWRADVVHANDWQTGLVPAYLKLWKDTRANKRPASVFTIHNLAFQGLFPPYVMGRIGLPLDMFSVNGVEFYGDVSYLKAGLYYSDRITTVSPTYAHEIQTDQAGQGLQGLLLARANDLVGILNGEDERVWNPAADPRICHPFTSQQMLGKALDKMDLQRELGLQISVDTPLFAVISRLTEQKGVDLVLGAVSDIMVRAGQLVILGAGDHRFEVACLAAAESYPGRVAVRIGLDEALAHRIQAGSDVLLMPSRFEPCGLSQMYAMRYGTLPVVRRTGGLADTVVDVDDPDERGTGFVFDAATVPAFLAVVHRAFDLYRNRAAWQTIQSRAMGQDFSWRRSAERYRQLYRELVQK</sequence>
<dbReference type="Gene3D" id="3.40.50.2000">
    <property type="entry name" value="Glycogen Phosphorylase B"/>
    <property type="match status" value="2"/>
</dbReference>
<dbReference type="GO" id="GO:0004373">
    <property type="term" value="F:alpha-1,4-glucan glucosyltransferase (UDP-glucose donor) activity"/>
    <property type="evidence" value="ECO:0007669"/>
    <property type="project" value="InterPro"/>
</dbReference>
<evidence type="ECO:0000256" key="4">
    <source>
        <dbReference type="ARBA" id="ARBA00022676"/>
    </source>
</evidence>
<dbReference type="InterPro" id="IPR001296">
    <property type="entry name" value="Glyco_trans_1"/>
</dbReference>
<dbReference type="SUPFAM" id="SSF53756">
    <property type="entry name" value="UDP-Glycosyltransferase/glycogen phosphorylase"/>
    <property type="match status" value="1"/>
</dbReference>
<proteinExistence type="inferred from homology"/>
<dbReference type="EMBL" id="LR026963">
    <property type="protein sequence ID" value="VBB68660.1"/>
    <property type="molecule type" value="Genomic_DNA"/>
</dbReference>
<evidence type="ECO:0000259" key="7">
    <source>
        <dbReference type="Pfam" id="PF08323"/>
    </source>
</evidence>
<dbReference type="GO" id="GO:0009011">
    <property type="term" value="F:alpha-1,4-glucan glucosyltransferase (ADP-glucose donor) activity"/>
    <property type="evidence" value="ECO:0007669"/>
    <property type="project" value="UniProtKB-EC"/>
</dbReference>
<reference evidence="8" key="1">
    <citation type="submission" date="2018-10" db="EMBL/GenBank/DDBJ databases">
        <authorList>
            <person name="Gruber-Vodicka H."/>
            <person name="Jaeckle O."/>
        </authorList>
    </citation>
    <scope>NUCLEOTIDE SEQUENCE</scope>
</reference>
<keyword evidence="5 8" id="KW-0808">Transferase</keyword>
<evidence type="ECO:0000313" key="8">
    <source>
        <dbReference type="EMBL" id="VBB68660.1"/>
    </source>
</evidence>
<dbReference type="GO" id="GO:0005978">
    <property type="term" value="P:glycogen biosynthetic process"/>
    <property type="evidence" value="ECO:0007669"/>
    <property type="project" value="TreeGrafter"/>
</dbReference>
<evidence type="ECO:0000256" key="5">
    <source>
        <dbReference type="ARBA" id="ARBA00022679"/>
    </source>
</evidence>
<dbReference type="AlphaFoldDB" id="A0A484H5N3"/>
<dbReference type="GO" id="GO:0005829">
    <property type="term" value="C:cytosol"/>
    <property type="evidence" value="ECO:0007669"/>
    <property type="project" value="TreeGrafter"/>
</dbReference>
<feature type="domain" description="Glycosyl transferase family 1" evidence="6">
    <location>
        <begin position="309"/>
        <end position="463"/>
    </location>
</feature>
<accession>A0A484H5N3</accession>
<dbReference type="HAMAP" id="MF_00484">
    <property type="entry name" value="Glycogen_synth"/>
    <property type="match status" value="1"/>
</dbReference>
<name>A0A484H5N3_9ZZZZ</name>
<dbReference type="PANTHER" id="PTHR45825">
    <property type="entry name" value="GRANULE-BOUND STARCH SYNTHASE 1, CHLOROPLASTIC/AMYLOPLASTIC"/>
    <property type="match status" value="1"/>
</dbReference>
<feature type="domain" description="Starch synthase catalytic" evidence="7">
    <location>
        <begin position="2"/>
        <end position="254"/>
    </location>
</feature>
<dbReference type="InterPro" id="IPR013534">
    <property type="entry name" value="Starch_synth_cat_dom"/>
</dbReference>
<dbReference type="EC" id="2.4.1.21" evidence="3"/>
<keyword evidence="4 8" id="KW-0328">Glycosyltransferase</keyword>
<dbReference type="PANTHER" id="PTHR45825:SF11">
    <property type="entry name" value="ALPHA AMYLASE DOMAIN-CONTAINING PROTEIN"/>
    <property type="match status" value="1"/>
</dbReference>
<evidence type="ECO:0000256" key="2">
    <source>
        <dbReference type="ARBA" id="ARBA00010281"/>
    </source>
</evidence>
<dbReference type="InterPro" id="IPR011835">
    <property type="entry name" value="GS/SS"/>
</dbReference>
<dbReference type="Pfam" id="PF08323">
    <property type="entry name" value="Glyco_transf_5"/>
    <property type="match status" value="1"/>
</dbReference>
<protein>
    <recommendedName>
        <fullName evidence="3">starch synthase</fullName>
        <ecNumber evidence="3">2.4.1.21</ecNumber>
    </recommendedName>
</protein>
<evidence type="ECO:0000259" key="6">
    <source>
        <dbReference type="Pfam" id="PF00534"/>
    </source>
</evidence>
<gene>
    <name evidence="8" type="ORF">RIEGSTA812A_PEG_133</name>
</gene>
<comment type="similarity">
    <text evidence="2">Belongs to the glycosyltransferase 1 family. Bacterial/plant glycogen synthase subfamily.</text>
</comment>
<comment type="catalytic activity">
    <reaction evidence="1">
        <text>[(1-&gt;4)-alpha-D-glucosyl](n) + ADP-alpha-D-glucose = [(1-&gt;4)-alpha-D-glucosyl](n+1) + ADP + H(+)</text>
        <dbReference type="Rhea" id="RHEA:18189"/>
        <dbReference type="Rhea" id="RHEA-COMP:9584"/>
        <dbReference type="Rhea" id="RHEA-COMP:9587"/>
        <dbReference type="ChEBI" id="CHEBI:15378"/>
        <dbReference type="ChEBI" id="CHEBI:15444"/>
        <dbReference type="ChEBI" id="CHEBI:57498"/>
        <dbReference type="ChEBI" id="CHEBI:456216"/>
        <dbReference type="EC" id="2.4.1.21"/>
    </reaction>
</comment>